<dbReference type="RefSeq" id="WP_016707119.1">
    <property type="nucleotide sequence ID" value="NZ_JAVIFY010000001.1"/>
</dbReference>
<dbReference type="Proteomes" id="UP001226574">
    <property type="component" value="Unassembled WGS sequence"/>
</dbReference>
<feature type="domain" description="PEGA" evidence="1">
    <location>
        <begin position="43"/>
        <end position="104"/>
    </location>
</feature>
<protein>
    <submittedName>
        <fullName evidence="2">PEGA domain-containing protein</fullName>
    </submittedName>
</protein>
<comment type="caution">
    <text evidence="2">The sequence shown here is derived from an EMBL/GenBank/DDBJ whole genome shotgun (WGS) entry which is preliminary data.</text>
</comment>
<name>A0ABU1B761_PSEHA</name>
<evidence type="ECO:0000313" key="3">
    <source>
        <dbReference type="Proteomes" id="UP001226574"/>
    </source>
</evidence>
<evidence type="ECO:0000259" key="1">
    <source>
        <dbReference type="Pfam" id="PF08308"/>
    </source>
</evidence>
<gene>
    <name evidence="2" type="ORF">RC083_02165</name>
</gene>
<keyword evidence="3" id="KW-1185">Reference proteome</keyword>
<sequence>MKKLSALVAIVMLSGCSSSPEIEPQPTPVEQPIVVEEPQSNTISLTVLTSPEDARIRIMNIKPKYEAGIELDEGKYDIEVTKDGYLTYRKWVTVDKKTILTIELDKIEASQSAL</sequence>
<dbReference type="Pfam" id="PF08308">
    <property type="entry name" value="PEGA"/>
    <property type="match status" value="1"/>
</dbReference>
<evidence type="ECO:0000313" key="2">
    <source>
        <dbReference type="EMBL" id="MDQ9090394.1"/>
    </source>
</evidence>
<reference evidence="2 3" key="1">
    <citation type="submission" date="2023-08" db="EMBL/GenBank/DDBJ databases">
        <title>Pseudoalteromonas haloplanktis LL1 genome.</title>
        <authorList>
            <person name="Wu S."/>
        </authorList>
    </citation>
    <scope>NUCLEOTIDE SEQUENCE [LARGE SCALE GENOMIC DNA]</scope>
    <source>
        <strain evidence="2 3">LL1</strain>
    </source>
</reference>
<proteinExistence type="predicted"/>
<dbReference type="EMBL" id="JAVIFY010000001">
    <property type="protein sequence ID" value="MDQ9090394.1"/>
    <property type="molecule type" value="Genomic_DNA"/>
</dbReference>
<accession>A0ABU1B761</accession>
<organism evidence="2 3">
    <name type="scientific">Pseudoalteromonas haloplanktis</name>
    <name type="common">Alteromonas haloplanktis</name>
    <dbReference type="NCBI Taxonomy" id="228"/>
    <lineage>
        <taxon>Bacteria</taxon>
        <taxon>Pseudomonadati</taxon>
        <taxon>Pseudomonadota</taxon>
        <taxon>Gammaproteobacteria</taxon>
        <taxon>Alteromonadales</taxon>
        <taxon>Pseudoalteromonadaceae</taxon>
        <taxon>Pseudoalteromonas</taxon>
    </lineage>
</organism>
<dbReference type="PROSITE" id="PS51257">
    <property type="entry name" value="PROKAR_LIPOPROTEIN"/>
    <property type="match status" value="1"/>
</dbReference>
<dbReference type="InterPro" id="IPR013229">
    <property type="entry name" value="PEGA"/>
</dbReference>